<proteinExistence type="predicted"/>
<protein>
    <submittedName>
        <fullName evidence="1">Uncharacterized protein</fullName>
    </submittedName>
</protein>
<evidence type="ECO:0000313" key="1">
    <source>
        <dbReference type="EMBL" id="GAH71314.1"/>
    </source>
</evidence>
<dbReference type="AlphaFoldDB" id="X1IYZ4"/>
<dbReference type="EMBL" id="BARU01029815">
    <property type="protein sequence ID" value="GAH71314.1"/>
    <property type="molecule type" value="Genomic_DNA"/>
</dbReference>
<sequence>MLITEFLKIRPVSSDVKIVTQPVSGHGFPKFESNSVARSEIHIDQTFVAKILANVKKLAPDGPLRLKTLKAIIKRRGLRLRPISTLNLVENALDDVFSPTPVGETVALGEISLPVKKVKKEK</sequence>
<accession>X1IYZ4</accession>
<gene>
    <name evidence="1" type="ORF">S03H2_47385</name>
</gene>
<comment type="caution">
    <text evidence="1">The sequence shown here is derived from an EMBL/GenBank/DDBJ whole genome shotgun (WGS) entry which is preliminary data.</text>
</comment>
<reference evidence="1" key="1">
    <citation type="journal article" date="2014" name="Front. Microbiol.">
        <title>High frequency of phylogenetically diverse reductive dehalogenase-homologous genes in deep subseafloor sedimentary metagenomes.</title>
        <authorList>
            <person name="Kawai M."/>
            <person name="Futagami T."/>
            <person name="Toyoda A."/>
            <person name="Takaki Y."/>
            <person name="Nishi S."/>
            <person name="Hori S."/>
            <person name="Arai W."/>
            <person name="Tsubouchi T."/>
            <person name="Morono Y."/>
            <person name="Uchiyama I."/>
            <person name="Ito T."/>
            <person name="Fujiyama A."/>
            <person name="Inagaki F."/>
            <person name="Takami H."/>
        </authorList>
    </citation>
    <scope>NUCLEOTIDE SEQUENCE</scope>
    <source>
        <strain evidence="1">Expedition CK06-06</strain>
    </source>
</reference>
<name>X1IYZ4_9ZZZZ</name>
<organism evidence="1">
    <name type="scientific">marine sediment metagenome</name>
    <dbReference type="NCBI Taxonomy" id="412755"/>
    <lineage>
        <taxon>unclassified sequences</taxon>
        <taxon>metagenomes</taxon>
        <taxon>ecological metagenomes</taxon>
    </lineage>
</organism>